<proteinExistence type="predicted"/>
<dbReference type="AlphaFoldDB" id="A0A7S3XAC4"/>
<evidence type="ECO:0000313" key="1">
    <source>
        <dbReference type="EMBL" id="CAE0601909.1"/>
    </source>
</evidence>
<evidence type="ECO:0008006" key="2">
    <source>
        <dbReference type="Google" id="ProtNLM"/>
    </source>
</evidence>
<protein>
    <recommendedName>
        <fullName evidence="2">Methyltransferase FkbM domain-containing protein</fullName>
    </recommendedName>
</protein>
<reference evidence="1" key="1">
    <citation type="submission" date="2021-01" db="EMBL/GenBank/DDBJ databases">
        <authorList>
            <person name="Corre E."/>
            <person name="Pelletier E."/>
            <person name="Niang G."/>
            <person name="Scheremetjew M."/>
            <person name="Finn R."/>
            <person name="Kale V."/>
            <person name="Holt S."/>
            <person name="Cochrane G."/>
            <person name="Meng A."/>
            <person name="Brown T."/>
            <person name="Cohen L."/>
        </authorList>
    </citation>
    <scope>NUCLEOTIDE SEQUENCE</scope>
    <source>
        <strain evidence="1">379</strain>
    </source>
</reference>
<gene>
    <name evidence="1" type="ORF">EHUX00137_LOCUS48406</name>
</gene>
<name>A0A7S3XAC4_EMIHU</name>
<dbReference type="EMBL" id="HBIR01062371">
    <property type="protein sequence ID" value="CAE0601909.1"/>
    <property type="molecule type" value="Transcribed_RNA"/>
</dbReference>
<organism evidence="1">
    <name type="scientific">Emiliania huxleyi</name>
    <name type="common">Coccolithophore</name>
    <name type="synonym">Pontosphaera huxleyi</name>
    <dbReference type="NCBI Taxonomy" id="2903"/>
    <lineage>
        <taxon>Eukaryota</taxon>
        <taxon>Haptista</taxon>
        <taxon>Haptophyta</taxon>
        <taxon>Prymnesiophyceae</taxon>
        <taxon>Isochrysidales</taxon>
        <taxon>Noelaerhabdaceae</taxon>
        <taxon>Emiliania</taxon>
    </lineage>
</organism>
<accession>A0A7S3XAC4</accession>
<sequence>MSAARGTPCSSTGLWVQPPETTRLNTFLQPTNLLSISRLVAEVCGRTGAGCKAGIQLANFGAGEYLTPFSNVTTLDPVNSLLLGTANARALLVDADAARLRKAVRALPPSKVVALAEHVTPHSVRNQLQRAGLLGAPLSVLKIDIDSFDCDLLMATLAAGTRPRVIVLEANVKFPPPLRFSAHFDERVAVGSRLGKPWGCSLAYQHAMLGEFGYDLLHLDTLDSVHVLRSVWPFRSAWPLGGRPCSVQQAYEAGFSEPCRRAERAGWSGGYASLSAVRAMCRHSEMRLRRSNGSAEQLLEAARKEPTHQDKRQKDKGASLARWTLVL</sequence>